<keyword evidence="1" id="KW-0233">DNA recombination</keyword>
<evidence type="ECO:0000256" key="1">
    <source>
        <dbReference type="ARBA" id="ARBA00023172"/>
    </source>
</evidence>
<evidence type="ECO:0000313" key="3">
    <source>
        <dbReference type="Proteomes" id="UP001596160"/>
    </source>
</evidence>
<name>A0ABW0AFT9_9ACTN</name>
<keyword evidence="3" id="KW-1185">Reference proteome</keyword>
<dbReference type="RefSeq" id="WP_344478105.1">
    <property type="nucleotide sequence ID" value="NZ_BAAASB010000009.1"/>
</dbReference>
<dbReference type="InterPro" id="IPR011010">
    <property type="entry name" value="DNA_brk_join_enz"/>
</dbReference>
<comment type="caution">
    <text evidence="2">The sequence shown here is derived from an EMBL/GenBank/DDBJ whole genome shotgun (WGS) entry which is preliminary data.</text>
</comment>
<sequence length="229" mass="25065">MTAVVDETFLLSDRQRDDLLDQVGQCPQNGRALRAFLSSIALAALRPQEALALRVRDVDLPDQGPGELVIHPRRLKDGDEAVEGAGVVRVVQASPELVEILKEEVVRRGLGPEDLMFTRDDGRPLTGAVYRRAWRQARESVLEPSEFSSPLGRSVSDLRDTCIATWLSGHRTAWEIITVADRTGVSASSLARRFPHCFQPPASAEASNALIEAAFAIADPYCEPARAAR</sequence>
<accession>A0ABW0AFT9</accession>
<evidence type="ECO:0000313" key="2">
    <source>
        <dbReference type="EMBL" id="MFC5152538.1"/>
    </source>
</evidence>
<dbReference type="Gene3D" id="1.10.443.10">
    <property type="entry name" value="Intergrase catalytic core"/>
    <property type="match status" value="1"/>
</dbReference>
<reference evidence="3" key="1">
    <citation type="journal article" date="2019" name="Int. J. Syst. Evol. Microbiol.">
        <title>The Global Catalogue of Microorganisms (GCM) 10K type strain sequencing project: providing services to taxonomists for standard genome sequencing and annotation.</title>
        <authorList>
            <consortium name="The Broad Institute Genomics Platform"/>
            <consortium name="The Broad Institute Genome Sequencing Center for Infectious Disease"/>
            <person name="Wu L."/>
            <person name="Ma J."/>
        </authorList>
    </citation>
    <scope>NUCLEOTIDE SEQUENCE [LARGE SCALE GENOMIC DNA]</scope>
    <source>
        <strain evidence="3">PCU 266</strain>
    </source>
</reference>
<dbReference type="Proteomes" id="UP001596160">
    <property type="component" value="Unassembled WGS sequence"/>
</dbReference>
<evidence type="ECO:0008006" key="4">
    <source>
        <dbReference type="Google" id="ProtNLM"/>
    </source>
</evidence>
<proteinExistence type="predicted"/>
<protein>
    <recommendedName>
        <fullName evidence="4">Tyr recombinase domain-containing protein</fullName>
    </recommendedName>
</protein>
<dbReference type="EMBL" id="JBHSKP010000006">
    <property type="protein sequence ID" value="MFC5152538.1"/>
    <property type="molecule type" value="Genomic_DNA"/>
</dbReference>
<organism evidence="2 3">
    <name type="scientific">Streptomyces amakusaensis</name>
    <dbReference type="NCBI Taxonomy" id="67271"/>
    <lineage>
        <taxon>Bacteria</taxon>
        <taxon>Bacillati</taxon>
        <taxon>Actinomycetota</taxon>
        <taxon>Actinomycetes</taxon>
        <taxon>Kitasatosporales</taxon>
        <taxon>Streptomycetaceae</taxon>
        <taxon>Streptomyces</taxon>
    </lineage>
</organism>
<dbReference type="SUPFAM" id="SSF56349">
    <property type="entry name" value="DNA breaking-rejoining enzymes"/>
    <property type="match status" value="1"/>
</dbReference>
<dbReference type="InterPro" id="IPR013762">
    <property type="entry name" value="Integrase-like_cat_sf"/>
</dbReference>
<gene>
    <name evidence="2" type="ORF">ACFPRH_12395</name>
</gene>